<dbReference type="Pfam" id="PF09423">
    <property type="entry name" value="PhoD"/>
    <property type="match status" value="1"/>
</dbReference>
<dbReference type="InterPro" id="IPR018946">
    <property type="entry name" value="PhoD-like_MPP"/>
</dbReference>
<feature type="domain" description="Phospholipase D N-terminal" evidence="4">
    <location>
        <begin position="40"/>
        <end position="130"/>
    </location>
</feature>
<dbReference type="RefSeq" id="WP_168060216.1">
    <property type="nucleotide sequence ID" value="NZ_VTOW01000002.1"/>
</dbReference>
<dbReference type="Pfam" id="PF16655">
    <property type="entry name" value="PhoD_N"/>
    <property type="match status" value="1"/>
</dbReference>
<comment type="caution">
    <text evidence="5">The sequence shown here is derived from an EMBL/GenBank/DDBJ whole genome shotgun (WGS) entry which is preliminary data.</text>
</comment>
<dbReference type="AlphaFoldDB" id="A0A7X6IBJ2"/>
<dbReference type="InterPro" id="IPR038607">
    <property type="entry name" value="PhoD-like_sf"/>
</dbReference>
<name>A0A7X6IBJ2_9BACT</name>
<dbReference type="SUPFAM" id="SSF56300">
    <property type="entry name" value="Metallo-dependent phosphatases"/>
    <property type="match status" value="1"/>
</dbReference>
<gene>
    <name evidence="5" type="ORF">MNODULE_12265</name>
</gene>
<evidence type="ECO:0000259" key="3">
    <source>
        <dbReference type="Pfam" id="PF09423"/>
    </source>
</evidence>
<sequence length="715" mass="78810">MLRRDFLKLSGAFLVAAGLPGLLTACASNGKSSTSKTFPQGVASGDPRPNSVVIWTRALPHLLGQPHSVTAEVALDEAFTSLVLQETFHVSSASDYTLRVVVENLQPDTFYFYRFITASRQVSPTGRTLTAPPLSDAKEIHFAFVSCQDRGHGFYNAYRRMINDDRNQPADQQIRFVLHLGDFIYETNNDPLMAPLDEAFQPIPGGLIDGDGNRREVGAFPNGGKTSDGISYARTLDDYRHLYREYLTDPDLLEARARWPFIHIWDDHEFSDDSWQTEANYESAGTNGSTDEPSQPRKVAANQAWFEYLPVNLLQRGDIDPDLQQTKAFEFAEVRETLNDRVDESNFADNEDNLKAIDTLTIYRSFRFGRWLELAVTDNRSYRSDHPVPEEISGNGSVFVDPRMLLPLELVNQLDAGRTANNGDPDSFIFAGGVQINPRFNRPPGTILGGTQKEWWKALMLRSEARWKVWGNSVPLMRFLVNLSALNTGLPDVVLSTDSWDGYATERNELMAFLVSNGIRDVLSLSGDFHAHFAGVVLSNYDASPPAPAPAMAEFVCGSVSSVSMFAAARQLSERENPTENERLLQSLISYDATRADEPGENRVTNNLNNTLLNGVVAGVAAAQTNALSAIEAAKDLDVNGHLRYADTDGHGYGRVSVAENEVKVKLVTLSSINKESNGADPGIQRTAAFRVPSVMIAGKLEISGPVIEGEPPFP</sequence>
<dbReference type="Gene3D" id="3.60.21.70">
    <property type="entry name" value="PhoD-like phosphatase"/>
    <property type="match status" value="1"/>
</dbReference>
<keyword evidence="6" id="KW-1185">Reference proteome</keyword>
<evidence type="ECO:0000313" key="6">
    <source>
        <dbReference type="Proteomes" id="UP000534783"/>
    </source>
</evidence>
<feature type="compositionally biased region" description="Polar residues" evidence="1">
    <location>
        <begin position="278"/>
        <end position="293"/>
    </location>
</feature>
<evidence type="ECO:0000259" key="4">
    <source>
        <dbReference type="Pfam" id="PF16655"/>
    </source>
</evidence>
<dbReference type="Proteomes" id="UP000534783">
    <property type="component" value="Unassembled WGS sequence"/>
</dbReference>
<dbReference type="CDD" id="cd07389">
    <property type="entry name" value="MPP_PhoD"/>
    <property type="match status" value="1"/>
</dbReference>
<evidence type="ECO:0000313" key="5">
    <source>
        <dbReference type="EMBL" id="NKE71515.1"/>
    </source>
</evidence>
<feature type="domain" description="PhoD-like phosphatase metallophosphatase" evidence="3">
    <location>
        <begin position="142"/>
        <end position="576"/>
    </location>
</feature>
<dbReference type="InterPro" id="IPR052900">
    <property type="entry name" value="Phospholipid_Metab_Enz"/>
</dbReference>
<proteinExistence type="predicted"/>
<evidence type="ECO:0000256" key="2">
    <source>
        <dbReference type="SAM" id="SignalP"/>
    </source>
</evidence>
<evidence type="ECO:0000256" key="1">
    <source>
        <dbReference type="SAM" id="MobiDB-lite"/>
    </source>
</evidence>
<dbReference type="EMBL" id="VTOW01000002">
    <property type="protein sequence ID" value="NKE71515.1"/>
    <property type="molecule type" value="Genomic_DNA"/>
</dbReference>
<dbReference type="PROSITE" id="PS51257">
    <property type="entry name" value="PROKAR_LIPOPROTEIN"/>
    <property type="match status" value="1"/>
</dbReference>
<feature type="signal peptide" evidence="2">
    <location>
        <begin position="1"/>
        <end position="27"/>
    </location>
</feature>
<dbReference type="InterPro" id="IPR032093">
    <property type="entry name" value="PhoD_N"/>
</dbReference>
<reference evidence="5 6" key="1">
    <citation type="journal article" date="2020" name="Nature">
        <title>Bacterial chemolithoautotrophy via manganese oxidation.</title>
        <authorList>
            <person name="Yu H."/>
            <person name="Leadbetter J.R."/>
        </authorList>
    </citation>
    <scope>NUCLEOTIDE SEQUENCE [LARGE SCALE GENOMIC DNA]</scope>
    <source>
        <strain evidence="5 6">Mn-1</strain>
    </source>
</reference>
<dbReference type="PANTHER" id="PTHR43606:SF2">
    <property type="entry name" value="ALKALINE PHOSPHATASE FAMILY PROTEIN (AFU_ORTHOLOGUE AFUA_5G03860)"/>
    <property type="match status" value="1"/>
</dbReference>
<feature type="region of interest" description="Disordered" evidence="1">
    <location>
        <begin position="278"/>
        <end position="297"/>
    </location>
</feature>
<protein>
    <recommendedName>
        <fullName evidence="7">Alkaline phosphatase</fullName>
    </recommendedName>
</protein>
<dbReference type="PANTHER" id="PTHR43606">
    <property type="entry name" value="PHOSPHATASE, PUTATIVE (AFU_ORTHOLOGUE AFUA_6G08710)-RELATED"/>
    <property type="match status" value="1"/>
</dbReference>
<organism evidence="5 6">
    <name type="scientific">Candidatus Manganitrophus noduliformans</name>
    <dbReference type="NCBI Taxonomy" id="2606439"/>
    <lineage>
        <taxon>Bacteria</taxon>
        <taxon>Pseudomonadati</taxon>
        <taxon>Nitrospirota</taxon>
        <taxon>Nitrospiria</taxon>
        <taxon>Candidatus Troglogloeales</taxon>
        <taxon>Candidatus Manganitrophaceae</taxon>
        <taxon>Candidatus Manganitrophus</taxon>
    </lineage>
</organism>
<dbReference type="Gene3D" id="2.60.40.380">
    <property type="entry name" value="Purple acid phosphatase-like, N-terminal"/>
    <property type="match status" value="1"/>
</dbReference>
<keyword evidence="2" id="KW-0732">Signal</keyword>
<accession>A0A7X6IBJ2</accession>
<evidence type="ECO:0008006" key="7">
    <source>
        <dbReference type="Google" id="ProtNLM"/>
    </source>
</evidence>
<dbReference type="InterPro" id="IPR029052">
    <property type="entry name" value="Metallo-depent_PP-like"/>
</dbReference>
<feature type="chain" id="PRO_5031065996" description="Alkaline phosphatase" evidence="2">
    <location>
        <begin position="28"/>
        <end position="715"/>
    </location>
</feature>